<feature type="compositionally biased region" description="Basic and acidic residues" evidence="1">
    <location>
        <begin position="130"/>
        <end position="141"/>
    </location>
</feature>
<dbReference type="EMBL" id="KV878345">
    <property type="protein sequence ID" value="OJJ45334.1"/>
    <property type="molecule type" value="Genomic_DNA"/>
</dbReference>
<protein>
    <submittedName>
        <fullName evidence="2">Uncharacterized protein</fullName>
    </submittedName>
</protein>
<dbReference type="AlphaFoldDB" id="A0A1L9SE60"/>
<dbReference type="PANTHER" id="PTHR42090:SF1">
    <property type="match status" value="1"/>
</dbReference>
<evidence type="ECO:0000256" key="1">
    <source>
        <dbReference type="SAM" id="MobiDB-lite"/>
    </source>
</evidence>
<organism evidence="2 3">
    <name type="scientific">Penicilliopsis zonata CBS 506.65</name>
    <dbReference type="NCBI Taxonomy" id="1073090"/>
    <lineage>
        <taxon>Eukaryota</taxon>
        <taxon>Fungi</taxon>
        <taxon>Dikarya</taxon>
        <taxon>Ascomycota</taxon>
        <taxon>Pezizomycotina</taxon>
        <taxon>Eurotiomycetes</taxon>
        <taxon>Eurotiomycetidae</taxon>
        <taxon>Eurotiales</taxon>
        <taxon>Aspergillaceae</taxon>
        <taxon>Penicilliopsis</taxon>
    </lineage>
</organism>
<name>A0A1L9SE60_9EURO</name>
<dbReference type="PANTHER" id="PTHR42090">
    <property type="match status" value="1"/>
</dbReference>
<dbReference type="VEuPathDB" id="FungiDB:ASPZODRAFT_133980"/>
<accession>A0A1L9SE60</accession>
<dbReference type="RefSeq" id="XP_022579844.1">
    <property type="nucleotide sequence ID" value="XM_022723401.1"/>
</dbReference>
<feature type="compositionally biased region" description="Polar residues" evidence="1">
    <location>
        <begin position="38"/>
        <end position="51"/>
    </location>
</feature>
<feature type="region of interest" description="Disordered" evidence="1">
    <location>
        <begin position="35"/>
        <end position="173"/>
    </location>
</feature>
<sequence length="173" mass="19258">MWTRFHLDIEANHVTRGLFRLAYVNGTSIRARLAEQTRPLQTRSSLRTPSQRQERDEEVHDRRSLKPQRTETAKSGTDDDVASMKTAYDPTTKSPESEFEASERESRQRGEPANPLNVSPANQEVSSARDPMEGGADRNVDKSASTRGRPRKHGKGHVGGEGQTVFASDRGAD</sequence>
<reference evidence="3" key="1">
    <citation type="journal article" date="2017" name="Genome Biol.">
        <title>Comparative genomics reveals high biological diversity and specific adaptations in the industrially and medically important fungal genus Aspergillus.</title>
        <authorList>
            <person name="de Vries R.P."/>
            <person name="Riley R."/>
            <person name="Wiebenga A."/>
            <person name="Aguilar-Osorio G."/>
            <person name="Amillis S."/>
            <person name="Uchima C.A."/>
            <person name="Anderluh G."/>
            <person name="Asadollahi M."/>
            <person name="Askin M."/>
            <person name="Barry K."/>
            <person name="Battaglia E."/>
            <person name="Bayram O."/>
            <person name="Benocci T."/>
            <person name="Braus-Stromeyer S.A."/>
            <person name="Caldana C."/>
            <person name="Canovas D."/>
            <person name="Cerqueira G.C."/>
            <person name="Chen F."/>
            <person name="Chen W."/>
            <person name="Choi C."/>
            <person name="Clum A."/>
            <person name="Dos Santos R.A."/>
            <person name="Damasio A.R."/>
            <person name="Diallinas G."/>
            <person name="Emri T."/>
            <person name="Fekete E."/>
            <person name="Flipphi M."/>
            <person name="Freyberg S."/>
            <person name="Gallo A."/>
            <person name="Gournas C."/>
            <person name="Habgood R."/>
            <person name="Hainaut M."/>
            <person name="Harispe M.L."/>
            <person name="Henrissat B."/>
            <person name="Hilden K.S."/>
            <person name="Hope R."/>
            <person name="Hossain A."/>
            <person name="Karabika E."/>
            <person name="Karaffa L."/>
            <person name="Karanyi Z."/>
            <person name="Krasevec N."/>
            <person name="Kuo A."/>
            <person name="Kusch H."/>
            <person name="LaButti K."/>
            <person name="Lagendijk E.L."/>
            <person name="Lapidus A."/>
            <person name="Levasseur A."/>
            <person name="Lindquist E."/>
            <person name="Lipzen A."/>
            <person name="Logrieco A.F."/>
            <person name="MacCabe A."/>
            <person name="Maekelae M.R."/>
            <person name="Malavazi I."/>
            <person name="Melin P."/>
            <person name="Meyer V."/>
            <person name="Mielnichuk N."/>
            <person name="Miskei M."/>
            <person name="Molnar A.P."/>
            <person name="Mule G."/>
            <person name="Ngan C.Y."/>
            <person name="Orejas M."/>
            <person name="Orosz E."/>
            <person name="Ouedraogo J.P."/>
            <person name="Overkamp K.M."/>
            <person name="Park H.-S."/>
            <person name="Perrone G."/>
            <person name="Piumi F."/>
            <person name="Punt P.J."/>
            <person name="Ram A.F."/>
            <person name="Ramon A."/>
            <person name="Rauscher S."/>
            <person name="Record E."/>
            <person name="Riano-Pachon D.M."/>
            <person name="Robert V."/>
            <person name="Roehrig J."/>
            <person name="Ruller R."/>
            <person name="Salamov A."/>
            <person name="Salih N.S."/>
            <person name="Samson R.A."/>
            <person name="Sandor E."/>
            <person name="Sanguinetti M."/>
            <person name="Schuetze T."/>
            <person name="Sepcic K."/>
            <person name="Shelest E."/>
            <person name="Sherlock G."/>
            <person name="Sophianopoulou V."/>
            <person name="Squina F.M."/>
            <person name="Sun H."/>
            <person name="Susca A."/>
            <person name="Todd R.B."/>
            <person name="Tsang A."/>
            <person name="Unkles S.E."/>
            <person name="van de Wiele N."/>
            <person name="van Rossen-Uffink D."/>
            <person name="Oliveira J.V."/>
            <person name="Vesth T.C."/>
            <person name="Visser J."/>
            <person name="Yu J.-H."/>
            <person name="Zhou M."/>
            <person name="Andersen M.R."/>
            <person name="Archer D.B."/>
            <person name="Baker S.E."/>
            <person name="Benoit I."/>
            <person name="Brakhage A.A."/>
            <person name="Braus G.H."/>
            <person name="Fischer R."/>
            <person name="Frisvad J.C."/>
            <person name="Goldman G.H."/>
            <person name="Houbraken J."/>
            <person name="Oakley B."/>
            <person name="Pocsi I."/>
            <person name="Scazzocchio C."/>
            <person name="Seiboth B."/>
            <person name="vanKuyk P.A."/>
            <person name="Wortman J."/>
            <person name="Dyer P.S."/>
            <person name="Grigoriev I.V."/>
        </authorList>
    </citation>
    <scope>NUCLEOTIDE SEQUENCE [LARGE SCALE GENOMIC DNA]</scope>
    <source>
        <strain evidence="3">CBS 506.65</strain>
    </source>
</reference>
<dbReference type="Proteomes" id="UP000184188">
    <property type="component" value="Unassembled WGS sequence"/>
</dbReference>
<gene>
    <name evidence="2" type="ORF">ASPZODRAFT_133980</name>
</gene>
<dbReference type="OrthoDB" id="4220319at2759"/>
<keyword evidence="3" id="KW-1185">Reference proteome</keyword>
<feature type="compositionally biased region" description="Basic and acidic residues" evidence="1">
    <location>
        <begin position="52"/>
        <end position="72"/>
    </location>
</feature>
<feature type="compositionally biased region" description="Polar residues" evidence="1">
    <location>
        <begin position="116"/>
        <end position="126"/>
    </location>
</feature>
<proteinExistence type="predicted"/>
<evidence type="ECO:0000313" key="3">
    <source>
        <dbReference type="Proteomes" id="UP000184188"/>
    </source>
</evidence>
<feature type="compositionally biased region" description="Basic and acidic residues" evidence="1">
    <location>
        <begin position="101"/>
        <end position="110"/>
    </location>
</feature>
<dbReference type="STRING" id="1073090.A0A1L9SE60"/>
<evidence type="ECO:0000313" key="2">
    <source>
        <dbReference type="EMBL" id="OJJ45334.1"/>
    </source>
</evidence>
<dbReference type="GeneID" id="34609866"/>